<reference evidence="1" key="1">
    <citation type="journal article" date="2015" name="Nature">
        <title>Complex archaea that bridge the gap between prokaryotes and eukaryotes.</title>
        <authorList>
            <person name="Spang A."/>
            <person name="Saw J.H."/>
            <person name="Jorgensen S.L."/>
            <person name="Zaremba-Niedzwiedzka K."/>
            <person name="Martijn J."/>
            <person name="Lind A.E."/>
            <person name="van Eijk R."/>
            <person name="Schleper C."/>
            <person name="Guy L."/>
            <person name="Ettema T.J."/>
        </authorList>
    </citation>
    <scope>NUCLEOTIDE SEQUENCE</scope>
</reference>
<proteinExistence type="predicted"/>
<organism evidence="1">
    <name type="scientific">marine sediment metagenome</name>
    <dbReference type="NCBI Taxonomy" id="412755"/>
    <lineage>
        <taxon>unclassified sequences</taxon>
        <taxon>metagenomes</taxon>
        <taxon>ecological metagenomes</taxon>
    </lineage>
</organism>
<protein>
    <submittedName>
        <fullName evidence="1">Uncharacterized protein</fullName>
    </submittedName>
</protein>
<gene>
    <name evidence="1" type="ORF">LCGC14_3114120</name>
</gene>
<sequence length="209" mass="25205">MTSKQPEIRFPLVRVDVSEDALRRQYTGIELDKQAKRLVKRFVRMSRPFEALIDALVQDSRTDYETFDDFARHALWELLQAYRVAGYPDSEGLGKELEHRRVLQRKARDLANRQEVQDQLEHFDRDLTTAQRSSDKETIVEHLRWLESWMEESPSHTSKQAYRHLVLQRLSIQQSIRWLMEKVYERMSEEERELAERWNTMLEDWLARN</sequence>
<dbReference type="AlphaFoldDB" id="A0A0F8YU60"/>
<name>A0A0F8YU60_9ZZZZ</name>
<dbReference type="EMBL" id="LAZR01067473">
    <property type="protein sequence ID" value="KKK51521.1"/>
    <property type="molecule type" value="Genomic_DNA"/>
</dbReference>
<comment type="caution">
    <text evidence="1">The sequence shown here is derived from an EMBL/GenBank/DDBJ whole genome shotgun (WGS) entry which is preliminary data.</text>
</comment>
<accession>A0A0F8YU60</accession>
<evidence type="ECO:0000313" key="1">
    <source>
        <dbReference type="EMBL" id="KKK51521.1"/>
    </source>
</evidence>